<dbReference type="SMART" id="SM00388">
    <property type="entry name" value="HisKA"/>
    <property type="match status" value="1"/>
</dbReference>
<evidence type="ECO:0000256" key="4">
    <source>
        <dbReference type="ARBA" id="ARBA00022475"/>
    </source>
</evidence>
<accession>A0A0G2E5X1</accession>
<dbReference type="OrthoDB" id="60033at2759"/>
<evidence type="ECO:0000256" key="8">
    <source>
        <dbReference type="ARBA" id="ARBA00022741"/>
    </source>
</evidence>
<keyword evidence="9 19" id="KW-0418">Kinase</keyword>
<keyword evidence="7" id="KW-0812">Transmembrane</keyword>
<dbReference type="InterPro" id="IPR004358">
    <property type="entry name" value="Sig_transdc_His_kin-like_C"/>
</dbReference>
<dbReference type="GO" id="GO:0005524">
    <property type="term" value="F:ATP binding"/>
    <property type="evidence" value="ECO:0007669"/>
    <property type="project" value="UniProtKB-KW"/>
</dbReference>
<dbReference type="InterPro" id="IPR036890">
    <property type="entry name" value="HATPase_C_sf"/>
</dbReference>
<evidence type="ECO:0000256" key="6">
    <source>
        <dbReference type="ARBA" id="ARBA00022679"/>
    </source>
</evidence>
<organism evidence="19 20">
    <name type="scientific">Phaeomoniella chlamydospora</name>
    <name type="common">Phaeoacremonium chlamydosporum</name>
    <dbReference type="NCBI Taxonomy" id="158046"/>
    <lineage>
        <taxon>Eukaryota</taxon>
        <taxon>Fungi</taxon>
        <taxon>Dikarya</taxon>
        <taxon>Ascomycota</taxon>
        <taxon>Pezizomycotina</taxon>
        <taxon>Eurotiomycetes</taxon>
        <taxon>Chaetothyriomycetidae</taxon>
        <taxon>Phaeomoniellales</taxon>
        <taxon>Phaeomoniellaceae</taxon>
        <taxon>Phaeomoniella</taxon>
    </lineage>
</organism>
<feature type="region of interest" description="Disordered" evidence="15">
    <location>
        <begin position="2087"/>
        <end position="2219"/>
    </location>
</feature>
<dbReference type="Pfam" id="PF00512">
    <property type="entry name" value="HisKA"/>
    <property type="match status" value="1"/>
</dbReference>
<reference evidence="19 20" key="2">
    <citation type="submission" date="2015-05" db="EMBL/GenBank/DDBJ databases">
        <authorList>
            <person name="Morales-Cruz A."/>
            <person name="Amrine K.C."/>
            <person name="Cantu D."/>
        </authorList>
    </citation>
    <scope>NUCLEOTIDE SEQUENCE [LARGE SCALE GENOMIC DNA]</scope>
    <source>
        <strain evidence="19">UCRPC4</strain>
    </source>
</reference>
<evidence type="ECO:0000256" key="13">
    <source>
        <dbReference type="PROSITE-ProRule" id="PRU00169"/>
    </source>
</evidence>
<dbReference type="InterPro" id="IPR003661">
    <property type="entry name" value="HisK_dim/P_dom"/>
</dbReference>
<dbReference type="Gene3D" id="3.30.450.40">
    <property type="match status" value="1"/>
</dbReference>
<dbReference type="Pfam" id="PF02518">
    <property type="entry name" value="HATPase_c"/>
    <property type="match status" value="1"/>
</dbReference>
<dbReference type="EC" id="2.7.13.3" evidence="3"/>
<feature type="domain" description="Response regulatory" evidence="18">
    <location>
        <begin position="1946"/>
        <end position="2069"/>
    </location>
</feature>
<feature type="modified residue" description="4-aspartylphosphate" evidence="13">
    <location>
        <position position="2000"/>
    </location>
</feature>
<dbReference type="Pfam" id="PF00072">
    <property type="entry name" value="Response_reg"/>
    <property type="match status" value="1"/>
</dbReference>
<feature type="compositionally biased region" description="Basic residues" evidence="15">
    <location>
        <begin position="2115"/>
        <end position="2125"/>
    </location>
</feature>
<dbReference type="GO" id="GO:0005886">
    <property type="term" value="C:plasma membrane"/>
    <property type="evidence" value="ECO:0007669"/>
    <property type="project" value="UniProtKB-SubCell"/>
</dbReference>
<keyword evidence="14" id="KW-0175">Coiled coil</keyword>
<dbReference type="PANTHER" id="PTHR43047:SF46">
    <property type="entry name" value="HISTIDINE KINASE_RESPONSE REGULATOR, PUTATIVE (AFU_ORTHOLOGUE AFUA_3G12550)-RELATED"/>
    <property type="match status" value="1"/>
</dbReference>
<dbReference type="SUPFAM" id="SSF52540">
    <property type="entry name" value="P-loop containing nucleoside triphosphate hydrolases"/>
    <property type="match status" value="1"/>
</dbReference>
<feature type="region of interest" description="Disordered" evidence="15">
    <location>
        <begin position="306"/>
        <end position="331"/>
    </location>
</feature>
<dbReference type="SMART" id="SM00448">
    <property type="entry name" value="REC"/>
    <property type="match status" value="1"/>
</dbReference>
<keyword evidence="20" id="KW-1185">Reference proteome</keyword>
<dbReference type="FunFam" id="3.30.450.40:FF:000044">
    <property type="entry name" value="Putative sensor histidine kinase/response regulator"/>
    <property type="match status" value="1"/>
</dbReference>
<dbReference type="SUPFAM" id="SSF55874">
    <property type="entry name" value="ATPase domain of HSP90 chaperone/DNA topoisomerase II/histidine kinase"/>
    <property type="match status" value="1"/>
</dbReference>
<evidence type="ECO:0000256" key="7">
    <source>
        <dbReference type="ARBA" id="ARBA00022692"/>
    </source>
</evidence>
<dbReference type="InterPro" id="IPR003594">
    <property type="entry name" value="HATPase_dom"/>
</dbReference>
<keyword evidence="11" id="KW-1133">Transmembrane helix</keyword>
<dbReference type="EMBL" id="LCWF01000137">
    <property type="protein sequence ID" value="KKY17751.1"/>
    <property type="molecule type" value="Genomic_DNA"/>
</dbReference>
<comment type="subcellular location">
    <subcellularLocation>
        <location evidence="2">Cell membrane</location>
        <topology evidence="2">Multi-pass membrane protein</topology>
    </subcellularLocation>
</comment>
<feature type="domain" description="Histidine kinase" evidence="17">
    <location>
        <begin position="1673"/>
        <end position="1894"/>
    </location>
</feature>
<dbReference type="Gene3D" id="1.10.510.10">
    <property type="entry name" value="Transferase(Phosphotransferase) domain 1"/>
    <property type="match status" value="1"/>
</dbReference>
<evidence type="ECO:0000313" key="20">
    <source>
        <dbReference type="Proteomes" id="UP000053317"/>
    </source>
</evidence>
<evidence type="ECO:0000259" key="16">
    <source>
        <dbReference type="PROSITE" id="PS50011"/>
    </source>
</evidence>
<dbReference type="InterPro" id="IPR029016">
    <property type="entry name" value="GAF-like_dom_sf"/>
</dbReference>
<evidence type="ECO:0000256" key="14">
    <source>
        <dbReference type="SAM" id="Coils"/>
    </source>
</evidence>
<dbReference type="InterPro" id="IPR041664">
    <property type="entry name" value="AAA_16"/>
</dbReference>
<feature type="domain" description="Protein kinase" evidence="16">
    <location>
        <begin position="1"/>
        <end position="173"/>
    </location>
</feature>
<evidence type="ECO:0000256" key="9">
    <source>
        <dbReference type="ARBA" id="ARBA00022777"/>
    </source>
</evidence>
<dbReference type="SUPFAM" id="SSF55781">
    <property type="entry name" value="GAF domain-like"/>
    <property type="match status" value="1"/>
</dbReference>
<dbReference type="InterPro" id="IPR003018">
    <property type="entry name" value="GAF"/>
</dbReference>
<dbReference type="InterPro" id="IPR000719">
    <property type="entry name" value="Prot_kinase_dom"/>
</dbReference>
<dbReference type="InterPro" id="IPR001789">
    <property type="entry name" value="Sig_transdc_resp-reg_receiver"/>
</dbReference>
<dbReference type="FunFam" id="1.10.287.130:FF:000003">
    <property type="entry name" value="Histidine kinase"/>
    <property type="match status" value="1"/>
</dbReference>
<sequence length="2219" mass="244919">MQVVLDFAIGAAETLELLHHGARAVHGEIRADSFHFSRETGCVRLVNCGNGPKAFENMLSSEGWVMLNQDVGGKNKLQYMAPEQTGRLAVEPDARSDIYSLGILLYHMFTGKPAVEGSTALEIVQKVLNGRIPWVSNHREDAPKVVSRIIAKMTARAMDERYNSITGVKHDFVNVSRMLGEGDIKGLEEYQIATKDVSSFFTLPYKTFGRHDERKKITNLVERAHRRLQSSIAKASASTLYSISSNSSMSDSRVDTFDVPDAASSDSGSLALTRSNSITANQYGMQSFDSPSTMGRATLVDRFRVHGNNPESTDHSSAHSSGMSSGQQDTLGYHLNRRRGSQQFRRKVGRCEVLVISGAQGSGKTHLIQSVQPIIRKHSYFTMTKFDRARPSPFEPLMRAISSLLRQIFSEKDVATPYHESIRNSLGPVWGILRVMLGLPENLLARSTEDYSSATKQLPSKLLKHDVLTMESFSSRSGTSSAALGLGRQDFLKGSNPGKGGIRFMNTYLDVIRILSSGKLLCICLDDFHAADEESLELVSNIVRAKLPIVLMLAGRREEDASPKAMQIMDSDHTCKIDLSNLKEEDVFAYVGETLHRDPSSTLPLAAVVLEKSAGNPFLIKEILQTCYQKNCLWYDWRTSGWEYDLDRVFSEFSSEHLGCLTNEFITKKLSDLPVASRAILAWGSLLGQSFSFNLVKILMSGEFSFSTGDEKANDVTCPKMAVMYRQDEAAIIEGLQCLLTFYILVPGESDDEFKFAYDRYARAVTFMSEAWNRDKMHYIIAQALMRYGDMEKRDFYSLAQHIRQAQQLIKKTVPERARYREVLSQSARQAVENGARPTALQYFKTAFDLLQEDPWDEKRSDCFYAETLQLYIQVAELSFILGNSTVALSLLSEIFAHARTPECKTRPWILQSRILAARGDSQASVKALTTSLSELGIDVKEWTWDDCDAKYKQLQQKVVKADKQELVAAPPSKDPLVVAAGTVMAEAIGAAYWTDSLLFYRFVLSFWDFHLNRGTPLQIGLAYCHIAAIALSRFSDIPFGLVAADMAQTMLELYSDAWTKGRGGTIFGLFVGHVSGPLRNVLGVLDDALEYSYASGDRIISLINLGAMALIRLLVGQDLAEIEAFCSYGPDEIEGWESDLRGGTILVAVRQVARALQGKTWSTFMETALSDDSHDSGRYLTDMSLRASNPERPRDVYLSICLQAWYLFGHHQKVLEVGNALMTTLSDMYSTPLVVSVRFYLGLSTLALCYDEPSKEVFAKAIETVHEYKCSIELWAKASDVNYLMWAMLLDAEMNNVQGRYGTAAGLYEDAIDHSQVHGFALEEALANELQAEFFIRKGAKRAGRVMMQEAIAGWNRISAGGKAKQLSDKHEWLLKTATTARAMDVGVQTDSSLGDVPLSKAIAADSKKDYTTAWLEPAGQLDPGKLDPSKATDLPGMGLDILDLSTILDFSQVISSELQIDKLLSRMTSIILESVGGQADFIAIVIESEDNGWCVAASGDNERGVRTYADGIPFGDVDDLVAQQITHYILRFKETVFVHNVLDDERFSSVSDAYIARNPSGRSIIGLPIIQADHLMGVIHVEGAPNSFTQRNLLVLKLLTNQVSISLGNALLYRKVRNVSAANASMVESQKRALAAARDAEAKAKKAEAEAKENVRLKEEAMKARSIFLANVSHELRTPLNGVIGMSELLKGTPLDREQEGYADSIRLCADSLLVVINDILDYSKLEARRMRLFEVPLNLKETIAEVVRAIAYTNRDRGLEFIEDLNLDSKLVLGDPVRLHQVLMNLLSNSAKFTAKGSITTAAKVLSQSKDKIKVRVSVQDTGIGITKEQLSRLFQPFSQADNSTQRSYGGSGLGLSICKAMIEDLMGGKISMESEPGVGTTVSFVLTLKFASVDAATGKKEVTAQNPDPMANWSQDTGFDGNVAPAKASFRDLSQIRRSDVRVCIAEDNPINQKIAISFVKKMGLYCEAFNDGKQALEALQKASKAGSPFHLVLMDCQMPVMDGYDATKAIRADQDENVRDVLIIAMTASAIRGDREKCLEAGMNNYLAKPVRATVLNSMLDEYLTKSPSNTTNLQNPFDELAKSTRQSDGRATLDQNRPVDGEIKPQLAKPKRQIKRIKRKSELSDIDTNRSSINSDTKDGSGNAEDPETTPKPKPAGSENENLHTRGLSSADKDQSAESAGPLVSQAADGKEYPMQQMKPPSVDGGPSKHDAP</sequence>
<dbReference type="SUPFAM" id="SSF56112">
    <property type="entry name" value="Protein kinase-like (PK-like)"/>
    <property type="match status" value="1"/>
</dbReference>
<dbReference type="CDD" id="cd17546">
    <property type="entry name" value="REC_hyHK_CKI1_RcsC-like"/>
    <property type="match status" value="1"/>
</dbReference>
<evidence type="ECO:0000256" key="1">
    <source>
        <dbReference type="ARBA" id="ARBA00000085"/>
    </source>
</evidence>
<evidence type="ECO:0000256" key="11">
    <source>
        <dbReference type="ARBA" id="ARBA00022989"/>
    </source>
</evidence>
<dbReference type="PROSITE" id="PS50109">
    <property type="entry name" value="HIS_KIN"/>
    <property type="match status" value="1"/>
</dbReference>
<dbReference type="PRINTS" id="PR00344">
    <property type="entry name" value="BCTRLSENSOR"/>
</dbReference>
<name>A0A0G2E5X1_PHACM</name>
<dbReference type="SUPFAM" id="SSF52172">
    <property type="entry name" value="CheY-like"/>
    <property type="match status" value="1"/>
</dbReference>
<gene>
    <name evidence="19" type="ORF">UCRPC4_g05384</name>
</gene>
<evidence type="ECO:0000256" key="10">
    <source>
        <dbReference type="ARBA" id="ARBA00022840"/>
    </source>
</evidence>
<evidence type="ECO:0000256" key="15">
    <source>
        <dbReference type="SAM" id="MobiDB-lite"/>
    </source>
</evidence>
<evidence type="ECO:0000313" key="19">
    <source>
        <dbReference type="EMBL" id="KKY17751.1"/>
    </source>
</evidence>
<dbReference type="GO" id="GO:0000155">
    <property type="term" value="F:phosphorelay sensor kinase activity"/>
    <property type="evidence" value="ECO:0007669"/>
    <property type="project" value="InterPro"/>
</dbReference>
<evidence type="ECO:0000259" key="18">
    <source>
        <dbReference type="PROSITE" id="PS50110"/>
    </source>
</evidence>
<dbReference type="SUPFAM" id="SSF47384">
    <property type="entry name" value="Homodimeric domain of signal transducing histidine kinase"/>
    <property type="match status" value="1"/>
</dbReference>
<dbReference type="FunFam" id="3.40.50.2300:FF:000285">
    <property type="entry name" value="Putative sensor histidine kinase/response regulator"/>
    <property type="match status" value="1"/>
</dbReference>
<comment type="catalytic activity">
    <reaction evidence="1">
        <text>ATP + protein L-histidine = ADP + protein N-phospho-L-histidine.</text>
        <dbReference type="EC" id="2.7.13.3"/>
    </reaction>
</comment>
<keyword evidence="6" id="KW-0808">Transferase</keyword>
<dbReference type="PROSITE" id="PS50011">
    <property type="entry name" value="PROTEIN_KINASE_DOM"/>
    <property type="match status" value="1"/>
</dbReference>
<evidence type="ECO:0000256" key="3">
    <source>
        <dbReference type="ARBA" id="ARBA00012438"/>
    </source>
</evidence>
<dbReference type="CDD" id="cd00082">
    <property type="entry name" value="HisKA"/>
    <property type="match status" value="1"/>
</dbReference>
<dbReference type="SMART" id="SM00387">
    <property type="entry name" value="HATPase_c"/>
    <property type="match status" value="1"/>
</dbReference>
<dbReference type="Proteomes" id="UP000053317">
    <property type="component" value="Unassembled WGS sequence"/>
</dbReference>
<dbReference type="InterPro" id="IPR005467">
    <property type="entry name" value="His_kinase_dom"/>
</dbReference>
<dbReference type="GO" id="GO:0009927">
    <property type="term" value="F:histidine phosphotransfer kinase activity"/>
    <property type="evidence" value="ECO:0007669"/>
    <property type="project" value="TreeGrafter"/>
</dbReference>
<dbReference type="Gene3D" id="3.30.565.10">
    <property type="entry name" value="Histidine kinase-like ATPase, C-terminal domain"/>
    <property type="match status" value="1"/>
</dbReference>
<dbReference type="Pfam" id="PF13191">
    <property type="entry name" value="AAA_16"/>
    <property type="match status" value="1"/>
</dbReference>
<dbReference type="InterPro" id="IPR011009">
    <property type="entry name" value="Kinase-like_dom_sf"/>
</dbReference>
<evidence type="ECO:0000256" key="5">
    <source>
        <dbReference type="ARBA" id="ARBA00022553"/>
    </source>
</evidence>
<dbReference type="PANTHER" id="PTHR43047">
    <property type="entry name" value="TWO-COMPONENT HISTIDINE PROTEIN KINASE"/>
    <property type="match status" value="1"/>
</dbReference>
<evidence type="ECO:0000256" key="2">
    <source>
        <dbReference type="ARBA" id="ARBA00004651"/>
    </source>
</evidence>
<dbReference type="Pfam" id="PF13185">
    <property type="entry name" value="GAF_2"/>
    <property type="match status" value="1"/>
</dbReference>
<feature type="coiled-coil region" evidence="14">
    <location>
        <begin position="1632"/>
        <end position="1666"/>
    </location>
</feature>
<comment type="caution">
    <text evidence="19">The sequence shown here is derived from an EMBL/GenBank/DDBJ whole genome shotgun (WGS) entry which is preliminary data.</text>
</comment>
<protein>
    <recommendedName>
        <fullName evidence="3">histidine kinase</fullName>
        <ecNumber evidence="3">2.7.13.3</ecNumber>
    </recommendedName>
</protein>
<dbReference type="CDD" id="cd16922">
    <property type="entry name" value="HATPase_EvgS-ArcB-TorS-like"/>
    <property type="match status" value="1"/>
</dbReference>
<evidence type="ECO:0000256" key="12">
    <source>
        <dbReference type="ARBA" id="ARBA00023136"/>
    </source>
</evidence>
<dbReference type="InterPro" id="IPR011006">
    <property type="entry name" value="CheY-like_superfamily"/>
</dbReference>
<keyword evidence="8" id="KW-0547">Nucleotide-binding</keyword>
<dbReference type="FunFam" id="3.30.565.10:FF:000010">
    <property type="entry name" value="Sensor histidine kinase RcsC"/>
    <property type="match status" value="1"/>
</dbReference>
<evidence type="ECO:0000259" key="17">
    <source>
        <dbReference type="PROSITE" id="PS50109"/>
    </source>
</evidence>
<dbReference type="SMART" id="SM00065">
    <property type="entry name" value="GAF"/>
    <property type="match status" value="1"/>
</dbReference>
<keyword evidence="10" id="KW-0067">ATP-binding</keyword>
<keyword evidence="12" id="KW-0472">Membrane</keyword>
<proteinExistence type="predicted"/>
<reference evidence="19 20" key="1">
    <citation type="submission" date="2015-05" db="EMBL/GenBank/DDBJ databases">
        <title>Distinctive expansion of gene families associated with plant cell wall degradation and secondary metabolism in the genomes of grapevine trunk pathogens.</title>
        <authorList>
            <person name="Lawrence D.P."/>
            <person name="Travadon R."/>
            <person name="Rolshausen P.E."/>
            <person name="Baumgartner K."/>
        </authorList>
    </citation>
    <scope>NUCLEOTIDE SEQUENCE [LARGE SCALE GENOMIC DNA]</scope>
    <source>
        <strain evidence="19">UCRPC4</strain>
    </source>
</reference>
<dbReference type="InterPro" id="IPR036097">
    <property type="entry name" value="HisK_dim/P_sf"/>
</dbReference>
<dbReference type="Gene3D" id="1.10.287.130">
    <property type="match status" value="1"/>
</dbReference>
<dbReference type="PROSITE" id="PS50110">
    <property type="entry name" value="RESPONSE_REGULATORY"/>
    <property type="match status" value="1"/>
</dbReference>
<dbReference type="Gene3D" id="3.40.50.2300">
    <property type="match status" value="1"/>
</dbReference>
<dbReference type="InterPro" id="IPR027417">
    <property type="entry name" value="P-loop_NTPase"/>
</dbReference>
<keyword evidence="4" id="KW-1003">Cell membrane</keyword>
<keyword evidence="5 13" id="KW-0597">Phosphoprotein</keyword>